<accession>A0A3N6NKU1</accession>
<protein>
    <submittedName>
        <fullName evidence="1">Uncharacterized protein</fullName>
    </submittedName>
</protein>
<dbReference type="AlphaFoldDB" id="A0A3N6NKU1"/>
<dbReference type="EMBL" id="RCBY01000053">
    <property type="protein sequence ID" value="RQH44316.1"/>
    <property type="molecule type" value="Genomic_DNA"/>
</dbReference>
<evidence type="ECO:0000313" key="2">
    <source>
        <dbReference type="Proteomes" id="UP000269154"/>
    </source>
</evidence>
<organism evidence="1 2">
    <name type="scientific">Okeania hirsuta</name>
    <dbReference type="NCBI Taxonomy" id="1458930"/>
    <lineage>
        <taxon>Bacteria</taxon>
        <taxon>Bacillati</taxon>
        <taxon>Cyanobacteriota</taxon>
        <taxon>Cyanophyceae</taxon>
        <taxon>Oscillatoriophycideae</taxon>
        <taxon>Oscillatoriales</taxon>
        <taxon>Microcoleaceae</taxon>
        <taxon>Okeania</taxon>
    </lineage>
</organism>
<dbReference type="Proteomes" id="UP000269154">
    <property type="component" value="Unassembled WGS sequence"/>
</dbReference>
<evidence type="ECO:0000313" key="1">
    <source>
        <dbReference type="EMBL" id="RQH44316.1"/>
    </source>
</evidence>
<reference evidence="1 2" key="1">
    <citation type="journal article" date="2018" name="ACS Chem. Biol.">
        <title>Ketoreductase domain dysfunction expands chemodiversity: malyngamide biosynthesis in the cyanobacterium Okeania hirsuta.</title>
        <authorList>
            <person name="Moss N.A."/>
            <person name="Leao T."/>
            <person name="Rankin M."/>
            <person name="McCullough T.M."/>
            <person name="Qu P."/>
            <person name="Korobeynikov A."/>
            <person name="Smith J.L."/>
            <person name="Gerwick L."/>
            <person name="Gerwick W.H."/>
        </authorList>
    </citation>
    <scope>NUCLEOTIDE SEQUENCE [LARGE SCALE GENOMIC DNA]</scope>
    <source>
        <strain evidence="1 2">PAB10Feb10-1</strain>
    </source>
</reference>
<name>A0A3N6NKU1_9CYAN</name>
<sequence length="61" mass="6871">MAGKMPALEFISLLISVLLMQGICCLYQNNMGRATPPFKAQYFWIVAQIPYFRSWEGLGVG</sequence>
<gene>
    <name evidence="1" type="ORF">D5R40_11635</name>
</gene>
<comment type="caution">
    <text evidence="1">The sequence shown here is derived from an EMBL/GenBank/DDBJ whole genome shotgun (WGS) entry which is preliminary data.</text>
</comment>
<proteinExistence type="predicted"/>
<keyword evidence="2" id="KW-1185">Reference proteome</keyword>